<evidence type="ECO:0000256" key="1">
    <source>
        <dbReference type="ARBA" id="ARBA00001974"/>
    </source>
</evidence>
<dbReference type="AlphaFoldDB" id="A0A1X7ANW4"/>
<proteinExistence type="predicted"/>
<dbReference type="RefSeq" id="WP_087112422.1">
    <property type="nucleotide sequence ID" value="NZ_CBCSCN010000005.1"/>
</dbReference>
<keyword evidence="8" id="KW-1185">Reference proteome</keyword>
<protein>
    <recommendedName>
        <fullName evidence="6">D-amino-acid oxidase</fullName>
        <ecNumber evidence="5">1.4.3.3</ecNumber>
    </recommendedName>
</protein>
<accession>A0A1X7ANW4</accession>
<reference evidence="7 8" key="1">
    <citation type="submission" date="2017-03" db="EMBL/GenBank/DDBJ databases">
        <authorList>
            <person name="Afonso C.L."/>
            <person name="Miller P.J."/>
            <person name="Scott M.A."/>
            <person name="Spackman E."/>
            <person name="Goraichik I."/>
            <person name="Dimitrov K.M."/>
            <person name="Suarez D.L."/>
            <person name="Swayne D.E."/>
        </authorList>
    </citation>
    <scope>NUCLEOTIDE SEQUENCE [LARGE SCALE GENOMIC DNA]</scope>
    <source>
        <strain evidence="7">SB41UT1</strain>
    </source>
</reference>
<evidence type="ECO:0000256" key="6">
    <source>
        <dbReference type="ARBA" id="ARBA00039751"/>
    </source>
</evidence>
<dbReference type="PANTHER" id="PTHR11530">
    <property type="entry name" value="D-AMINO ACID OXIDASE"/>
    <property type="match status" value="1"/>
</dbReference>
<dbReference type="PANTHER" id="PTHR11530:SF11">
    <property type="entry name" value="D-ASPARTATE OXIDASE"/>
    <property type="match status" value="1"/>
</dbReference>
<gene>
    <name evidence="7" type="ORF">EHSB41UT_03767</name>
</gene>
<dbReference type="GO" id="GO:0005737">
    <property type="term" value="C:cytoplasm"/>
    <property type="evidence" value="ECO:0007669"/>
    <property type="project" value="TreeGrafter"/>
</dbReference>
<dbReference type="Gene3D" id="3.30.9.10">
    <property type="entry name" value="D-Amino Acid Oxidase, subunit A, domain 2"/>
    <property type="match status" value="1"/>
</dbReference>
<dbReference type="EMBL" id="FWPT01000010">
    <property type="protein sequence ID" value="SMA49976.1"/>
    <property type="molecule type" value="Genomic_DNA"/>
</dbReference>
<keyword evidence="2" id="KW-0285">Flavoprotein</keyword>
<dbReference type="InterPro" id="IPR023209">
    <property type="entry name" value="DAO"/>
</dbReference>
<comment type="cofactor">
    <cofactor evidence="1">
        <name>FAD</name>
        <dbReference type="ChEBI" id="CHEBI:57692"/>
    </cofactor>
</comment>
<dbReference type="EC" id="1.4.3.3" evidence="5"/>
<dbReference type="GO" id="GO:0003884">
    <property type="term" value="F:D-amino-acid oxidase activity"/>
    <property type="evidence" value="ECO:0007669"/>
    <property type="project" value="UniProtKB-EC"/>
</dbReference>
<organism evidence="7 8">
    <name type="scientific">Parendozoicomonas haliclonae</name>
    <dbReference type="NCBI Taxonomy" id="1960125"/>
    <lineage>
        <taxon>Bacteria</taxon>
        <taxon>Pseudomonadati</taxon>
        <taxon>Pseudomonadota</taxon>
        <taxon>Gammaproteobacteria</taxon>
        <taxon>Oceanospirillales</taxon>
        <taxon>Endozoicomonadaceae</taxon>
        <taxon>Parendozoicomonas</taxon>
    </lineage>
</organism>
<dbReference type="GO" id="GO:0071949">
    <property type="term" value="F:FAD binding"/>
    <property type="evidence" value="ECO:0007669"/>
    <property type="project" value="InterPro"/>
</dbReference>
<evidence type="ECO:0000256" key="5">
    <source>
        <dbReference type="ARBA" id="ARBA00039101"/>
    </source>
</evidence>
<dbReference type="GO" id="GO:0019478">
    <property type="term" value="P:D-amino acid catabolic process"/>
    <property type="evidence" value="ECO:0007669"/>
    <property type="project" value="TreeGrafter"/>
</dbReference>
<evidence type="ECO:0000256" key="3">
    <source>
        <dbReference type="ARBA" id="ARBA00022827"/>
    </source>
</evidence>
<sequence length="454" mass="51096">MPDLATMIRIARSAGDIEAVAGQRHYSGHAVIEWDTENQSLADTPVFHAYGFGGAGLTLSLATAEYVAEQTGPELVRTIKNEQGLPEKQEVIVFGAGYVGIFSALAVRDYLDAHHGRDIPVRIISHAFPRGISSLIPTLREPQLKDNYSSMCAGGWVMPVSIDPHPNSKLWCRLLNRTQDLWLEFASKPPLNTATHMTRSLVFYDLHADQDFFEDKSGIRTVNQSCSPALYPEHPFDKSFFHPPLVREEHSQNISSQRYPAHYDQVVAFDNVLQTDTVSVLRHFTDQLLKKNITVTQTPELIENFDQLAHYFSPSTKTTIINTSGHGACSVFGCRQATPVRGDLVILKMPVAQLTENIRQASRYAFWAGGTNYVFFRYSLDGQWLEVVMGGTFLKEDSDLNLRPDTIRTIISFWLDFFHGREARLAAEGTREELIRSVVDKAHPRTMSLDIRQK</sequence>
<evidence type="ECO:0000256" key="4">
    <source>
        <dbReference type="ARBA" id="ARBA00023002"/>
    </source>
</evidence>
<keyword evidence="3" id="KW-0274">FAD</keyword>
<keyword evidence="4" id="KW-0560">Oxidoreductase</keyword>
<name>A0A1X7ANW4_9GAMM</name>
<evidence type="ECO:0000313" key="7">
    <source>
        <dbReference type="EMBL" id="SMA49976.1"/>
    </source>
</evidence>
<evidence type="ECO:0000313" key="8">
    <source>
        <dbReference type="Proteomes" id="UP000196573"/>
    </source>
</evidence>
<evidence type="ECO:0000256" key="2">
    <source>
        <dbReference type="ARBA" id="ARBA00022630"/>
    </source>
</evidence>
<dbReference type="OrthoDB" id="6192394at2"/>
<dbReference type="Proteomes" id="UP000196573">
    <property type="component" value="Unassembled WGS sequence"/>
</dbReference>